<keyword evidence="15" id="KW-1185">Reference proteome</keyword>
<gene>
    <name evidence="14" type="ORF">MXMO3_02057</name>
</gene>
<dbReference type="Proteomes" id="UP000258927">
    <property type="component" value="Chromosome"/>
</dbReference>
<dbReference type="NCBIfam" id="TIGR00594">
    <property type="entry name" value="polc"/>
    <property type="match status" value="1"/>
</dbReference>
<dbReference type="GO" id="GO:0005737">
    <property type="term" value="C:cytoplasm"/>
    <property type="evidence" value="ECO:0007669"/>
    <property type="project" value="UniProtKB-SubCell"/>
</dbReference>
<evidence type="ECO:0000256" key="9">
    <source>
        <dbReference type="ARBA" id="ARBA00022932"/>
    </source>
</evidence>
<proteinExistence type="inferred from homology"/>
<reference evidence="14 15" key="1">
    <citation type="submission" date="2017-05" db="EMBL/GenBank/DDBJ databases">
        <title>Genome Analysis of Maritalea myrionectae HL2708#5.</title>
        <authorList>
            <consortium name="Cotde Inc.-PKNU"/>
            <person name="Jang D."/>
            <person name="Oh H.-M."/>
        </authorList>
    </citation>
    <scope>NUCLEOTIDE SEQUENCE [LARGE SCALE GENOMIC DNA]</scope>
    <source>
        <strain evidence="14 15">HL2708#5</strain>
    </source>
</reference>
<evidence type="ECO:0000256" key="12">
    <source>
        <dbReference type="ARBA" id="ARBA00049244"/>
    </source>
</evidence>
<dbReference type="InterPro" id="IPR004013">
    <property type="entry name" value="PHP_dom"/>
</dbReference>
<evidence type="ECO:0000256" key="10">
    <source>
        <dbReference type="ARBA" id="ARBA00025611"/>
    </source>
</evidence>
<dbReference type="GO" id="GO:0003887">
    <property type="term" value="F:DNA-directed DNA polymerase activity"/>
    <property type="evidence" value="ECO:0007669"/>
    <property type="project" value="UniProtKB-KW"/>
</dbReference>
<evidence type="ECO:0000259" key="13">
    <source>
        <dbReference type="SMART" id="SM00481"/>
    </source>
</evidence>
<dbReference type="PANTHER" id="PTHR32294">
    <property type="entry name" value="DNA POLYMERASE III SUBUNIT ALPHA"/>
    <property type="match status" value="1"/>
</dbReference>
<protein>
    <recommendedName>
        <fullName evidence="4">DNA polymerase III subunit alpha</fullName>
        <ecNumber evidence="3">2.7.7.7</ecNumber>
    </recommendedName>
</protein>
<evidence type="ECO:0000256" key="4">
    <source>
        <dbReference type="ARBA" id="ARBA00019114"/>
    </source>
</evidence>
<name>A0A2R4MEV6_9HYPH</name>
<dbReference type="SMART" id="SM00481">
    <property type="entry name" value="POLIIIAc"/>
    <property type="match status" value="1"/>
</dbReference>
<dbReference type="Pfam" id="PF14579">
    <property type="entry name" value="HHH_6"/>
    <property type="match status" value="1"/>
</dbReference>
<evidence type="ECO:0000256" key="3">
    <source>
        <dbReference type="ARBA" id="ARBA00012417"/>
    </source>
</evidence>
<evidence type="ECO:0000256" key="5">
    <source>
        <dbReference type="ARBA" id="ARBA00022490"/>
    </source>
</evidence>
<keyword evidence="7" id="KW-0548">Nucleotidyltransferase</keyword>
<dbReference type="GO" id="GO:0003676">
    <property type="term" value="F:nucleic acid binding"/>
    <property type="evidence" value="ECO:0007669"/>
    <property type="project" value="InterPro"/>
</dbReference>
<dbReference type="InterPro" id="IPR016195">
    <property type="entry name" value="Pol/histidinol_Pase-like"/>
</dbReference>
<dbReference type="GO" id="GO:0006260">
    <property type="term" value="P:DNA replication"/>
    <property type="evidence" value="ECO:0007669"/>
    <property type="project" value="UniProtKB-KW"/>
</dbReference>
<dbReference type="Gene3D" id="1.10.150.870">
    <property type="match status" value="1"/>
</dbReference>
<dbReference type="InterPro" id="IPR029460">
    <property type="entry name" value="DNAPol_HHH"/>
</dbReference>
<comment type="subunit">
    <text evidence="11">DNA polymerase III contains a core (composed of alpha, epsilon and theta chains) that associates with a tau subunit. This core dimerizes to form the POLIII' complex. PolIII' associates with the gamma complex (composed of gamma, delta, delta', psi and chi chains) and with the beta chain to form the complete DNA polymerase III complex.</text>
</comment>
<comment type="subcellular location">
    <subcellularLocation>
        <location evidence="1">Cytoplasm</location>
    </subcellularLocation>
</comment>
<organism evidence="14 15">
    <name type="scientific">Maritalea myrionectae</name>
    <dbReference type="NCBI Taxonomy" id="454601"/>
    <lineage>
        <taxon>Bacteria</taxon>
        <taxon>Pseudomonadati</taxon>
        <taxon>Pseudomonadota</taxon>
        <taxon>Alphaproteobacteria</taxon>
        <taxon>Hyphomicrobiales</taxon>
        <taxon>Devosiaceae</taxon>
        <taxon>Maritalea</taxon>
    </lineage>
</organism>
<dbReference type="GO" id="GO:0008408">
    <property type="term" value="F:3'-5' exonuclease activity"/>
    <property type="evidence" value="ECO:0007669"/>
    <property type="project" value="InterPro"/>
</dbReference>
<keyword evidence="6" id="KW-0808">Transferase</keyword>
<dbReference type="InterPro" id="IPR004805">
    <property type="entry name" value="DnaE2/DnaE/PolC"/>
</dbReference>
<evidence type="ECO:0000313" key="15">
    <source>
        <dbReference type="Proteomes" id="UP000258927"/>
    </source>
</evidence>
<feature type="domain" description="Polymerase/histidinol phosphatase N-terminal" evidence="13">
    <location>
        <begin position="17"/>
        <end position="84"/>
    </location>
</feature>
<dbReference type="NCBIfam" id="NF004226">
    <property type="entry name" value="PRK05673.1"/>
    <property type="match status" value="1"/>
</dbReference>
<dbReference type="Pfam" id="PF07733">
    <property type="entry name" value="DNA_pol3_alpha"/>
    <property type="match status" value="1"/>
</dbReference>
<dbReference type="InterPro" id="IPR011708">
    <property type="entry name" value="DNA_pol3_alpha_NTPase_dom"/>
</dbReference>
<dbReference type="InterPro" id="IPR041931">
    <property type="entry name" value="DNA_pol3_alpha_thumb_dom"/>
</dbReference>
<dbReference type="CDD" id="cd04485">
    <property type="entry name" value="DnaE_OBF"/>
    <property type="match status" value="1"/>
</dbReference>
<dbReference type="Pfam" id="PF02811">
    <property type="entry name" value="PHP"/>
    <property type="match status" value="1"/>
</dbReference>
<evidence type="ECO:0000256" key="2">
    <source>
        <dbReference type="ARBA" id="ARBA00009496"/>
    </source>
</evidence>
<keyword evidence="9 14" id="KW-0239">DNA-directed DNA polymerase</keyword>
<dbReference type="Pfam" id="PF17657">
    <property type="entry name" value="DNA_pol3_finger"/>
    <property type="match status" value="1"/>
</dbReference>
<dbReference type="InterPro" id="IPR040982">
    <property type="entry name" value="DNA_pol3_finger"/>
</dbReference>
<dbReference type="Gene3D" id="3.20.20.140">
    <property type="entry name" value="Metal-dependent hydrolases"/>
    <property type="match status" value="1"/>
</dbReference>
<comment type="function">
    <text evidence="10">DNA polymerase III is a complex, multichain enzyme responsible for most of the replicative synthesis in bacteria. This DNA polymerase also exhibits 3' to 5' exonuclease activity. The alpha chain is the DNA polymerase.</text>
</comment>
<dbReference type="KEGG" id="mmyr:MXMO3_02057"/>
<dbReference type="InterPro" id="IPR004365">
    <property type="entry name" value="NA-bd_OB_tRNA"/>
</dbReference>
<evidence type="ECO:0000256" key="11">
    <source>
        <dbReference type="ARBA" id="ARBA00026073"/>
    </source>
</evidence>
<dbReference type="InterPro" id="IPR049821">
    <property type="entry name" value="PolIIIA_DnaE1_PHP"/>
</dbReference>
<evidence type="ECO:0000256" key="8">
    <source>
        <dbReference type="ARBA" id="ARBA00022705"/>
    </source>
</evidence>
<dbReference type="EC" id="2.7.7.7" evidence="3"/>
<dbReference type="InterPro" id="IPR003141">
    <property type="entry name" value="Pol/His_phosphatase_N"/>
</dbReference>
<evidence type="ECO:0000256" key="6">
    <source>
        <dbReference type="ARBA" id="ARBA00022679"/>
    </source>
</evidence>
<dbReference type="SUPFAM" id="SSF160975">
    <property type="entry name" value="AF1531-like"/>
    <property type="match status" value="1"/>
</dbReference>
<accession>A0A2R4MEV6</accession>
<evidence type="ECO:0000313" key="14">
    <source>
        <dbReference type="EMBL" id="AVX04578.1"/>
    </source>
</evidence>
<comment type="catalytic activity">
    <reaction evidence="12">
        <text>DNA(n) + a 2'-deoxyribonucleoside 5'-triphosphate = DNA(n+1) + diphosphate</text>
        <dbReference type="Rhea" id="RHEA:22508"/>
        <dbReference type="Rhea" id="RHEA-COMP:17339"/>
        <dbReference type="Rhea" id="RHEA-COMP:17340"/>
        <dbReference type="ChEBI" id="CHEBI:33019"/>
        <dbReference type="ChEBI" id="CHEBI:61560"/>
        <dbReference type="ChEBI" id="CHEBI:173112"/>
        <dbReference type="EC" id="2.7.7.7"/>
    </reaction>
</comment>
<dbReference type="STRING" id="1122213.GCA_000423365_02355"/>
<keyword evidence="5" id="KW-0963">Cytoplasm</keyword>
<dbReference type="PANTHER" id="PTHR32294:SF0">
    <property type="entry name" value="DNA POLYMERASE III SUBUNIT ALPHA"/>
    <property type="match status" value="1"/>
</dbReference>
<dbReference type="Gene3D" id="1.10.10.1600">
    <property type="entry name" value="Bacterial DNA polymerase III alpha subunit, thumb domain"/>
    <property type="match status" value="1"/>
</dbReference>
<evidence type="ECO:0000256" key="7">
    <source>
        <dbReference type="ARBA" id="ARBA00022695"/>
    </source>
</evidence>
<evidence type="ECO:0000256" key="1">
    <source>
        <dbReference type="ARBA" id="ARBA00004496"/>
    </source>
</evidence>
<dbReference type="AlphaFoldDB" id="A0A2R4MEV6"/>
<dbReference type="CDD" id="cd07433">
    <property type="entry name" value="PHP_PolIIIA_DnaE1"/>
    <property type="match status" value="1"/>
</dbReference>
<sequence length="1163" mass="129463">MGALCQSHPMSATPDFIHLHAHSSYSLLEGAIQLKKLIDLAVADGQVALGVADTGNLFGALQFSEISAEKGLQPIVGCELPIEFEPPSDMPGRERKKFAKETLVLIAQTEQGFQNLSELVSRAYLLGDAAALKAPIAWFDEGLHEDLICLTGGMEGGIDPLFAQGYDQQALSRLDNLRRIFGDRLYIELQRHGKDTEAKTEPQLLNYAYAHDVPLVATNEPFFPKSDDFESHDALMAIAEGSVLAQTERRKLSDQHYFKSRAEMCALFADLPEAINNTLEIAQRVTYRPMKRAPILPNFAAPEGMSSDEAVKAEAEELTRQAKEGLERILERDGPAPGMTADEYRERLDFELNVIESMKFPGYFLIVADFIKWAKEHGISVGPGRGSGAGSLVAYSLTITNLDPLRYALLFERFLNPERVSMPDFDIDFCQERREEVIHYVQQKYGAEQVAQIITFGTLQARAVLRDVGRVLQMPYPQVDRISKLVPSNPANPVTLTEAIDGEPRLQAMRDEDETVAQLLEMGKKLEGLYRHASTHAAGIVIGDRPLQQLVPLYRDPRSDMPVSQYNMKVVEEAGLVKFDFLGLKTLTVIEYAERLINRDGGDFSIENISIEDEKTYDLYAKGETVGVFQVESPGMRRALLDLKPDRFEDIIAIVALYRPGPMDNIPTFCARKHGRETPDYLHESLTDILKETYGIIVYQEQVMQIAQVLSGYSLGEADLLRRAMGKKIKAEMDKQKVRFVEGAVKNGLIKQQADNIFELVAKFANYGFNKSHAAAYALVSYQTGYLKAHYPKEFIAASMTLDMGNTDKLNDFKREAQRLKIEVNPPSVNKSEVIFTVEGNAIHYSLCAVKGVGRNVAEHIVEVRGDRPFADLADFAERIDPKIVNRRAFETLTHAGAFDDLGYRREEVASLTETVLSTAQRATSNRKEGIVDMFTAAAPEPIKPAKNVKSWTHSERLQREFSAIGFYLSAHPLDEYQSIYTEGYAQTWQAFEKAARNGASAGRMAGTIASRNDRKTRKGSNMSILTLSDPTGTFEILVFSEQLDRFDDVLTVGNSIVVELEADAQPDGVRLRLINLHPIERAIAKMANKLVLHLTSKESIPHLTKQLQRGGEGQVAIVVMDQDHNYEFEIELPGGYRLTPELASSLKVMPGVADARVSAGPS</sequence>
<comment type="similarity">
    <text evidence="2">Belongs to the DNA polymerase type-C family. DnaE subfamily.</text>
</comment>
<dbReference type="EMBL" id="CP021330">
    <property type="protein sequence ID" value="AVX04578.1"/>
    <property type="molecule type" value="Genomic_DNA"/>
</dbReference>
<dbReference type="Pfam" id="PF01336">
    <property type="entry name" value="tRNA_anti-codon"/>
    <property type="match status" value="1"/>
</dbReference>
<keyword evidence="8" id="KW-0235">DNA replication</keyword>
<dbReference type="SUPFAM" id="SSF89550">
    <property type="entry name" value="PHP domain-like"/>
    <property type="match status" value="1"/>
</dbReference>